<evidence type="ECO:0000256" key="4">
    <source>
        <dbReference type="ARBA" id="ARBA00023284"/>
    </source>
</evidence>
<comment type="caution">
    <text evidence="6">The sequence shown here is derived from an EMBL/GenBank/DDBJ whole genome shotgun (WGS) entry which is preliminary data.</text>
</comment>
<evidence type="ECO:0000256" key="3">
    <source>
        <dbReference type="ARBA" id="ARBA00023157"/>
    </source>
</evidence>
<name>A0ABW4E2V0_9LACO</name>
<dbReference type="PANTHER" id="PTHR43110">
    <property type="entry name" value="THIOL PEROXIDASE"/>
    <property type="match status" value="1"/>
</dbReference>
<dbReference type="Proteomes" id="UP001597252">
    <property type="component" value="Unassembled WGS sequence"/>
</dbReference>
<dbReference type="Pfam" id="PF08534">
    <property type="entry name" value="Redoxin"/>
    <property type="match status" value="1"/>
</dbReference>
<keyword evidence="2" id="KW-0049">Antioxidant</keyword>
<proteinExistence type="predicted"/>
<dbReference type="InterPro" id="IPR036249">
    <property type="entry name" value="Thioredoxin-like_sf"/>
</dbReference>
<keyword evidence="4" id="KW-0676">Redox-active center</keyword>
<keyword evidence="7" id="KW-1185">Reference proteome</keyword>
<evidence type="ECO:0000313" key="6">
    <source>
        <dbReference type="EMBL" id="MFD1483899.1"/>
    </source>
</evidence>
<feature type="domain" description="Thioredoxin" evidence="5">
    <location>
        <begin position="17"/>
        <end position="163"/>
    </location>
</feature>
<dbReference type="InterPro" id="IPR002065">
    <property type="entry name" value="TPX"/>
</dbReference>
<dbReference type="EMBL" id="JBHTON010000003">
    <property type="protein sequence ID" value="MFD1483899.1"/>
    <property type="molecule type" value="Genomic_DNA"/>
</dbReference>
<accession>A0ABW4E2V0</accession>
<dbReference type="SUPFAM" id="SSF52833">
    <property type="entry name" value="Thioredoxin-like"/>
    <property type="match status" value="1"/>
</dbReference>
<evidence type="ECO:0000256" key="2">
    <source>
        <dbReference type="ARBA" id="ARBA00022862"/>
    </source>
</evidence>
<keyword evidence="3" id="KW-1015">Disulfide bond</keyword>
<keyword evidence="1" id="KW-0560">Oxidoreductase</keyword>
<evidence type="ECO:0000256" key="1">
    <source>
        <dbReference type="ARBA" id="ARBA00022559"/>
    </source>
</evidence>
<organism evidence="6 7">
    <name type="scientific">Lacticaseibacillus baoqingensis</name>
    <dbReference type="NCBI Taxonomy" id="2486013"/>
    <lineage>
        <taxon>Bacteria</taxon>
        <taxon>Bacillati</taxon>
        <taxon>Bacillota</taxon>
        <taxon>Bacilli</taxon>
        <taxon>Lactobacillales</taxon>
        <taxon>Lactobacillaceae</taxon>
        <taxon>Lacticaseibacillus</taxon>
    </lineage>
</organism>
<dbReference type="PROSITE" id="PS51352">
    <property type="entry name" value="THIOREDOXIN_2"/>
    <property type="match status" value="1"/>
</dbReference>
<keyword evidence="1" id="KW-0575">Peroxidase</keyword>
<dbReference type="InterPro" id="IPR013740">
    <property type="entry name" value="Redoxin"/>
</dbReference>
<evidence type="ECO:0000259" key="5">
    <source>
        <dbReference type="PROSITE" id="PS51352"/>
    </source>
</evidence>
<dbReference type="CDD" id="cd03014">
    <property type="entry name" value="PRX_Atyp2cys"/>
    <property type="match status" value="1"/>
</dbReference>
<dbReference type="InterPro" id="IPR050455">
    <property type="entry name" value="Tpx_Peroxidase_subfamily"/>
</dbReference>
<dbReference type="PANTHER" id="PTHR43110:SF1">
    <property type="entry name" value="THIOL PEROXIDASE"/>
    <property type="match status" value="1"/>
</dbReference>
<dbReference type="Gene3D" id="3.40.30.10">
    <property type="entry name" value="Glutaredoxin"/>
    <property type="match status" value="1"/>
</dbReference>
<dbReference type="RefSeq" id="WP_125748945.1">
    <property type="nucleotide sequence ID" value="NZ_JBHTON010000003.1"/>
</dbReference>
<reference evidence="7" key="1">
    <citation type="journal article" date="2019" name="Int. J. Syst. Evol. Microbiol.">
        <title>The Global Catalogue of Microorganisms (GCM) 10K type strain sequencing project: providing services to taxonomists for standard genome sequencing and annotation.</title>
        <authorList>
            <consortium name="The Broad Institute Genomics Platform"/>
            <consortium name="The Broad Institute Genome Sequencing Center for Infectious Disease"/>
            <person name="Wu L."/>
            <person name="Ma J."/>
        </authorList>
    </citation>
    <scope>NUCLEOTIDE SEQUENCE [LARGE SCALE GENOMIC DNA]</scope>
    <source>
        <strain evidence="7">CCM 8903</strain>
    </source>
</reference>
<sequence>MEITRHGTPQQTNGNPPALEAALPAFTVFTADNQTFDPHAFAGRYNLISVVPDINTRVCSISTKQFNQSMENFTDVGFYTISTNTIQQQQNWCAAEGVDRIQLLADPDGSFGKAMGLYVAENNTNARSVWIIDPTGKISYRELILEQTDEPNYAAALAFLKAH</sequence>
<protein>
    <submittedName>
        <fullName evidence="6">Peroxiredoxin</fullName>
    </submittedName>
</protein>
<gene>
    <name evidence="6" type="ORF">ACFQ5J_01375</name>
</gene>
<evidence type="ECO:0000313" key="7">
    <source>
        <dbReference type="Proteomes" id="UP001597252"/>
    </source>
</evidence>
<dbReference type="InterPro" id="IPR013766">
    <property type="entry name" value="Thioredoxin_domain"/>
</dbReference>